<dbReference type="EnsemblPlants" id="HORVU.MOREX.r3.4HG0415900.1">
    <property type="protein sequence ID" value="HORVU.MOREX.r3.4HG0415900.1.CDS1"/>
    <property type="gene ID" value="HORVU.MOREX.r3.4HG0415900"/>
</dbReference>
<accession>A0A8I6XIX0</accession>
<dbReference type="SMR" id="A0A8I6XIX0"/>
<feature type="domain" description="RING-type" evidence="5">
    <location>
        <begin position="75"/>
        <end position="116"/>
    </location>
</feature>
<evidence type="ECO:0000256" key="4">
    <source>
        <dbReference type="PROSITE-ProRule" id="PRU00175"/>
    </source>
</evidence>
<keyword evidence="3" id="KW-0862">Zinc</keyword>
<dbReference type="SMART" id="SM00184">
    <property type="entry name" value="RING"/>
    <property type="match status" value="1"/>
</dbReference>
<dbReference type="InterPro" id="IPR001841">
    <property type="entry name" value="Znf_RING"/>
</dbReference>
<sequence>MDRPQLTIVAPEYVVDVDDLVIEARSAGRQRTAFFGTGYNSPHEGAGCLFSAAASSRAIQGLHAPAVGETRELGCAVCLDDFKDGDELRSMPCSHSFHQRCIFRWLQISRLCPYCRFALPSVHEQRVPDLDLYLDEQAAQAGSGSEASDR</sequence>
<name>A0A8I6XIX0_HORVV</name>
<dbReference type="Gene3D" id="3.30.40.10">
    <property type="entry name" value="Zinc/RING finger domain, C3HC4 (zinc finger)"/>
    <property type="match status" value="1"/>
</dbReference>
<reference evidence="6" key="2">
    <citation type="submission" date="2020-10" db="EMBL/GenBank/DDBJ databases">
        <authorList>
            <person name="Scholz U."/>
            <person name="Mascher M."/>
            <person name="Fiebig A."/>
        </authorList>
    </citation>
    <scope>NUCLEOTIDE SEQUENCE [LARGE SCALE GENOMIC DNA]</scope>
    <source>
        <strain evidence="6">cv. Morex</strain>
    </source>
</reference>
<evidence type="ECO:0000313" key="7">
    <source>
        <dbReference type="Proteomes" id="UP000011116"/>
    </source>
</evidence>
<dbReference type="Proteomes" id="UP000011116">
    <property type="component" value="Chromosome 4H"/>
</dbReference>
<evidence type="ECO:0000259" key="5">
    <source>
        <dbReference type="PROSITE" id="PS50089"/>
    </source>
</evidence>
<protein>
    <recommendedName>
        <fullName evidence="5">RING-type domain-containing protein</fullName>
    </recommendedName>
</protein>
<keyword evidence="1" id="KW-0479">Metal-binding</keyword>
<dbReference type="PANTHER" id="PTHR45931">
    <property type="entry name" value="SI:CH211-59O9.10"/>
    <property type="match status" value="1"/>
</dbReference>
<dbReference type="PROSITE" id="PS50089">
    <property type="entry name" value="ZF_RING_2"/>
    <property type="match status" value="1"/>
</dbReference>
<evidence type="ECO:0000256" key="2">
    <source>
        <dbReference type="ARBA" id="ARBA00022771"/>
    </source>
</evidence>
<dbReference type="PANTHER" id="PTHR45931:SF23">
    <property type="entry name" value="OS12G0134500 PROTEIN"/>
    <property type="match status" value="1"/>
</dbReference>
<proteinExistence type="predicted"/>
<reference evidence="6" key="3">
    <citation type="submission" date="2022-01" db="UniProtKB">
        <authorList>
            <consortium name="EnsemblPlants"/>
        </authorList>
    </citation>
    <scope>IDENTIFICATION</scope>
    <source>
        <strain evidence="6">subsp. vulgare</strain>
    </source>
</reference>
<evidence type="ECO:0000256" key="1">
    <source>
        <dbReference type="ARBA" id="ARBA00022723"/>
    </source>
</evidence>
<organism evidence="6 7">
    <name type="scientific">Hordeum vulgare subsp. vulgare</name>
    <name type="common">Domesticated barley</name>
    <dbReference type="NCBI Taxonomy" id="112509"/>
    <lineage>
        <taxon>Eukaryota</taxon>
        <taxon>Viridiplantae</taxon>
        <taxon>Streptophyta</taxon>
        <taxon>Embryophyta</taxon>
        <taxon>Tracheophyta</taxon>
        <taxon>Spermatophyta</taxon>
        <taxon>Magnoliopsida</taxon>
        <taxon>Liliopsida</taxon>
        <taxon>Poales</taxon>
        <taxon>Poaceae</taxon>
        <taxon>BOP clade</taxon>
        <taxon>Pooideae</taxon>
        <taxon>Triticodae</taxon>
        <taxon>Triticeae</taxon>
        <taxon>Hordeinae</taxon>
        <taxon>Hordeum</taxon>
    </lineage>
</organism>
<dbReference type="InterPro" id="IPR051834">
    <property type="entry name" value="RING_finger_E3_ligase"/>
</dbReference>
<reference evidence="7" key="1">
    <citation type="journal article" date="2012" name="Nature">
        <title>A physical, genetic and functional sequence assembly of the barley genome.</title>
        <authorList>
            <consortium name="The International Barley Genome Sequencing Consortium"/>
            <person name="Mayer K.F."/>
            <person name="Waugh R."/>
            <person name="Brown J.W."/>
            <person name="Schulman A."/>
            <person name="Langridge P."/>
            <person name="Platzer M."/>
            <person name="Fincher G.B."/>
            <person name="Muehlbauer G.J."/>
            <person name="Sato K."/>
            <person name="Close T.J."/>
            <person name="Wise R.P."/>
            <person name="Stein N."/>
        </authorList>
    </citation>
    <scope>NUCLEOTIDE SEQUENCE [LARGE SCALE GENOMIC DNA]</scope>
    <source>
        <strain evidence="7">cv. Morex</strain>
    </source>
</reference>
<dbReference type="AlphaFoldDB" id="A0A8I6XIX0"/>
<dbReference type="Gramene" id="HORVU.MOREX.r2.4HG0346640.1">
    <property type="protein sequence ID" value="HORVU.MOREX.r2.4HG0346640.1.CDS.1"/>
    <property type="gene ID" value="HORVU.MOREX.r2.4HG0346640"/>
</dbReference>
<dbReference type="SUPFAM" id="SSF57850">
    <property type="entry name" value="RING/U-box"/>
    <property type="match status" value="1"/>
</dbReference>
<evidence type="ECO:0000256" key="3">
    <source>
        <dbReference type="ARBA" id="ARBA00022833"/>
    </source>
</evidence>
<dbReference type="GO" id="GO:0008270">
    <property type="term" value="F:zinc ion binding"/>
    <property type="evidence" value="ECO:0007669"/>
    <property type="project" value="UniProtKB-KW"/>
</dbReference>
<dbReference type="Gramene" id="HORVU.MOREX.r3.4HG0415900.1">
    <property type="protein sequence ID" value="HORVU.MOREX.r3.4HG0415900.1.CDS1"/>
    <property type="gene ID" value="HORVU.MOREX.r3.4HG0415900"/>
</dbReference>
<evidence type="ECO:0000313" key="6">
    <source>
        <dbReference type="EnsemblPlants" id="HORVU.MOREX.r3.4HG0415900.1.CDS1"/>
    </source>
</evidence>
<keyword evidence="2 4" id="KW-0863">Zinc-finger</keyword>
<dbReference type="Pfam" id="PF13639">
    <property type="entry name" value="zf-RING_2"/>
    <property type="match status" value="1"/>
</dbReference>
<dbReference type="InterPro" id="IPR013083">
    <property type="entry name" value="Znf_RING/FYVE/PHD"/>
</dbReference>
<keyword evidence="7" id="KW-1185">Reference proteome</keyword>